<dbReference type="InterPro" id="IPR006426">
    <property type="entry name" value="Asn_synth_AEB"/>
</dbReference>
<comment type="catalytic activity">
    <reaction evidence="7">
        <text>L-aspartate + L-glutamine + ATP + H2O = L-asparagine + L-glutamate + AMP + diphosphate + H(+)</text>
        <dbReference type="Rhea" id="RHEA:12228"/>
        <dbReference type="ChEBI" id="CHEBI:15377"/>
        <dbReference type="ChEBI" id="CHEBI:15378"/>
        <dbReference type="ChEBI" id="CHEBI:29985"/>
        <dbReference type="ChEBI" id="CHEBI:29991"/>
        <dbReference type="ChEBI" id="CHEBI:30616"/>
        <dbReference type="ChEBI" id="CHEBI:33019"/>
        <dbReference type="ChEBI" id="CHEBI:58048"/>
        <dbReference type="ChEBI" id="CHEBI:58359"/>
        <dbReference type="ChEBI" id="CHEBI:456215"/>
        <dbReference type="EC" id="6.3.5.4"/>
    </reaction>
</comment>
<evidence type="ECO:0000256" key="7">
    <source>
        <dbReference type="ARBA" id="ARBA00048741"/>
    </source>
</evidence>
<dbReference type="GO" id="GO:0005829">
    <property type="term" value="C:cytosol"/>
    <property type="evidence" value="ECO:0007669"/>
    <property type="project" value="TreeGrafter"/>
</dbReference>
<keyword evidence="8" id="KW-0028">Amino-acid biosynthesis</keyword>
<keyword evidence="4 9" id="KW-0547">Nucleotide-binding</keyword>
<dbReference type="PROSITE" id="PS51278">
    <property type="entry name" value="GATASE_TYPE_2"/>
    <property type="match status" value="1"/>
</dbReference>
<dbReference type="PANTHER" id="PTHR43284">
    <property type="entry name" value="ASPARAGINE SYNTHETASE (GLUTAMINE-HYDROLYZING)"/>
    <property type="match status" value="1"/>
</dbReference>
<dbReference type="Pfam" id="PF13522">
    <property type="entry name" value="GATase_6"/>
    <property type="match status" value="1"/>
</dbReference>
<dbReference type="InterPro" id="IPR033738">
    <property type="entry name" value="AsnB_N"/>
</dbReference>
<dbReference type="CDD" id="cd01991">
    <property type="entry name" value="Asn_synthase_B_C"/>
    <property type="match status" value="1"/>
</dbReference>
<dbReference type="Gene3D" id="3.40.50.620">
    <property type="entry name" value="HUPs"/>
    <property type="match status" value="1"/>
</dbReference>
<dbReference type="Pfam" id="PF00733">
    <property type="entry name" value="Asn_synthase"/>
    <property type="match status" value="1"/>
</dbReference>
<feature type="active site" description="For GATase activity" evidence="8">
    <location>
        <position position="2"/>
    </location>
</feature>
<dbReference type="InterPro" id="IPR014729">
    <property type="entry name" value="Rossmann-like_a/b/a_fold"/>
</dbReference>
<dbReference type="SUPFAM" id="SSF56235">
    <property type="entry name" value="N-terminal nucleophile aminohydrolases (Ntn hydrolases)"/>
    <property type="match status" value="1"/>
</dbReference>
<dbReference type="Proteomes" id="UP000258127">
    <property type="component" value="Chromosome"/>
</dbReference>
<name>A0AAI8KCU0_9PSED</name>
<keyword evidence="6 8" id="KW-0315">Glutamine amidotransferase</keyword>
<feature type="binding site" evidence="9">
    <location>
        <begin position="382"/>
        <end position="383"/>
    </location>
    <ligand>
        <name>ATP</name>
        <dbReference type="ChEBI" id="CHEBI:30616"/>
    </ligand>
</feature>
<dbReference type="CDD" id="cd00712">
    <property type="entry name" value="AsnB"/>
    <property type="match status" value="1"/>
</dbReference>
<evidence type="ECO:0000313" key="12">
    <source>
        <dbReference type="EMBL" id="AXO89273.1"/>
    </source>
</evidence>
<dbReference type="AlphaFoldDB" id="A0AAI8KCU0"/>
<sequence>MCGLAGHFNLTGQSSEAALLLESKRMADTIVHRGPDDEGLWVDPVVGLGLAHRRLAIVDLSPAGHQPMPSESGRFVMAFNGEIYNHLELRQRLESEGRTASWRGHSDTETLLAGFETWGIEATLKAAIGMFAIALWDTHDRQLILARDRLGEKPLYYGCQQGQGNTVFLFGSELKALRAHSAFAAAISRPALALYVRHNYIPAPHSIYENIYKLQPGCLLRISPEHPEPVITEYWSAASVMAEGTSQRQRSLAPEEAVEQLETLLKSAVSLQMMADVPLGAFLSGGIDSSTIVALMQSQSSRPISTFTIGFHEKGYNEAEHAKAVAKHLGTQHTELYVTPEQAMAVIPQLPTMYDEPFSDSSQIPTYLVSQLARQHVTVSLSGDAGDELFSGYRRYNVTANTWGKISKLPQPVRTALSRSITALSPATWSRLAGWLPGSSPRIGDHLHKGAGVLNSTSVEALYYGLVSQWSDPAYIVIGGAEPATILTGAMPDLSSLEPVERMMALDLLTYLPDDILAKVDRASMATSLESRVPMLDHRVVEFAWQLPHALKQRDGVGKWILRQVLYRHVPQELIDRPKMGFGIPIDEWLRGPLRDWAQALLDEQRLRKEGYFHPGPIQQKWQEHLSGAKNWAYHLWNILMFQAWLEENHPAG</sequence>
<keyword evidence="12" id="KW-0436">Ligase</keyword>
<dbReference type="Gene3D" id="3.60.20.10">
    <property type="entry name" value="Glutamine Phosphoribosylpyrophosphate, subunit 1, domain 1"/>
    <property type="match status" value="1"/>
</dbReference>
<accession>A0AAI8KCU0</accession>
<dbReference type="PANTHER" id="PTHR43284:SF1">
    <property type="entry name" value="ASPARAGINE SYNTHETASE"/>
    <property type="match status" value="1"/>
</dbReference>
<dbReference type="GO" id="GO:0006529">
    <property type="term" value="P:asparagine biosynthetic process"/>
    <property type="evidence" value="ECO:0007669"/>
    <property type="project" value="UniProtKB-KW"/>
</dbReference>
<dbReference type="InterPro" id="IPR017932">
    <property type="entry name" value="GATase_2_dom"/>
</dbReference>
<feature type="binding site" evidence="9">
    <location>
        <position position="309"/>
    </location>
    <ligand>
        <name>ATP</name>
        <dbReference type="ChEBI" id="CHEBI:30616"/>
    </ligand>
</feature>
<dbReference type="GO" id="GO:0004066">
    <property type="term" value="F:asparagine synthase (glutamine-hydrolyzing) activity"/>
    <property type="evidence" value="ECO:0007669"/>
    <property type="project" value="UniProtKB-EC"/>
</dbReference>
<dbReference type="InterPro" id="IPR001962">
    <property type="entry name" value="Asn_synthase"/>
</dbReference>
<feature type="site" description="Important for beta-aspartyl-AMP intermediate formation" evidence="10">
    <location>
        <position position="384"/>
    </location>
</feature>
<dbReference type="SUPFAM" id="SSF52402">
    <property type="entry name" value="Adenine nucleotide alpha hydrolases-like"/>
    <property type="match status" value="1"/>
</dbReference>
<dbReference type="InterPro" id="IPR029055">
    <property type="entry name" value="Ntn_hydrolases_N"/>
</dbReference>
<evidence type="ECO:0000256" key="4">
    <source>
        <dbReference type="ARBA" id="ARBA00022741"/>
    </source>
</evidence>
<evidence type="ECO:0000256" key="8">
    <source>
        <dbReference type="PIRSR" id="PIRSR001589-1"/>
    </source>
</evidence>
<feature type="binding site" evidence="9">
    <location>
        <position position="107"/>
    </location>
    <ligand>
        <name>L-glutamine</name>
        <dbReference type="ChEBI" id="CHEBI:58359"/>
    </ligand>
</feature>
<evidence type="ECO:0000259" key="11">
    <source>
        <dbReference type="PROSITE" id="PS51278"/>
    </source>
</evidence>
<evidence type="ECO:0000313" key="13">
    <source>
        <dbReference type="Proteomes" id="UP000258127"/>
    </source>
</evidence>
<organism evidence="12 13">
    <name type="scientific">Pseudomonas parafulva</name>
    <dbReference type="NCBI Taxonomy" id="157782"/>
    <lineage>
        <taxon>Bacteria</taxon>
        <taxon>Pseudomonadati</taxon>
        <taxon>Pseudomonadota</taxon>
        <taxon>Gammaproteobacteria</taxon>
        <taxon>Pseudomonadales</taxon>
        <taxon>Pseudomonadaceae</taxon>
        <taxon>Pseudomonas</taxon>
    </lineage>
</organism>
<dbReference type="GO" id="GO:0005524">
    <property type="term" value="F:ATP binding"/>
    <property type="evidence" value="ECO:0007669"/>
    <property type="project" value="UniProtKB-KW"/>
</dbReference>
<dbReference type="InterPro" id="IPR051786">
    <property type="entry name" value="ASN_synthetase/amidase"/>
</dbReference>
<dbReference type="PIRSF" id="PIRSF001589">
    <property type="entry name" value="Asn_synthetase_glu-h"/>
    <property type="match status" value="1"/>
</dbReference>
<dbReference type="NCBIfam" id="TIGR01536">
    <property type="entry name" value="asn_synth_AEB"/>
    <property type="match status" value="1"/>
</dbReference>
<comment type="similarity">
    <text evidence="2">Belongs to the asparagine synthetase family.</text>
</comment>
<keyword evidence="8" id="KW-0061">Asparagine biosynthesis</keyword>
<proteinExistence type="inferred from homology"/>
<comment type="pathway">
    <text evidence="1">Amino-acid biosynthesis; L-asparagine biosynthesis; L-asparagine from L-aspartate (L-Gln route): step 1/1.</text>
</comment>
<evidence type="ECO:0000256" key="1">
    <source>
        <dbReference type="ARBA" id="ARBA00005187"/>
    </source>
</evidence>
<dbReference type="RefSeq" id="WP_039579241.1">
    <property type="nucleotide sequence ID" value="NZ_CP009747.1"/>
</dbReference>
<evidence type="ECO:0000256" key="5">
    <source>
        <dbReference type="ARBA" id="ARBA00022840"/>
    </source>
</evidence>
<evidence type="ECO:0000256" key="10">
    <source>
        <dbReference type="PIRSR" id="PIRSR001589-3"/>
    </source>
</evidence>
<dbReference type="EC" id="6.3.5.4" evidence="3"/>
<dbReference type="KEGG" id="ppv:NJ69_11700"/>
<evidence type="ECO:0000256" key="2">
    <source>
        <dbReference type="ARBA" id="ARBA00005752"/>
    </source>
</evidence>
<evidence type="ECO:0000256" key="3">
    <source>
        <dbReference type="ARBA" id="ARBA00012737"/>
    </source>
</evidence>
<reference evidence="12 13" key="1">
    <citation type="submission" date="2018-08" db="EMBL/GenBank/DDBJ databases">
        <authorList>
            <person name="Lee Y."/>
            <person name="Kakembo D."/>
        </authorList>
    </citation>
    <scope>NUCLEOTIDE SEQUENCE [LARGE SCALE GENOMIC DNA]</scope>
    <source>
        <strain evidence="12 13">JBCS1880</strain>
    </source>
</reference>
<gene>
    <name evidence="12" type="primary">asnB</name>
    <name evidence="12" type="ORF">DZC75_15150</name>
</gene>
<dbReference type="EMBL" id="CP031641">
    <property type="protein sequence ID" value="AXO89273.1"/>
    <property type="molecule type" value="Genomic_DNA"/>
</dbReference>
<evidence type="ECO:0000256" key="6">
    <source>
        <dbReference type="ARBA" id="ARBA00022962"/>
    </source>
</evidence>
<keyword evidence="13" id="KW-1185">Reference proteome</keyword>
<evidence type="ECO:0000256" key="9">
    <source>
        <dbReference type="PIRSR" id="PIRSR001589-2"/>
    </source>
</evidence>
<feature type="domain" description="Glutamine amidotransferase type-2" evidence="11">
    <location>
        <begin position="2"/>
        <end position="225"/>
    </location>
</feature>
<protein>
    <recommendedName>
        <fullName evidence="3">asparagine synthase (glutamine-hydrolyzing)</fullName>
        <ecNumber evidence="3">6.3.5.4</ecNumber>
    </recommendedName>
</protein>
<keyword evidence="5 9" id="KW-0067">ATP-binding</keyword>